<accession>A0A7Z2ZRA2</accession>
<gene>
    <name evidence="2" type="ORF">HH212_03690</name>
</gene>
<dbReference type="InterPro" id="IPR000835">
    <property type="entry name" value="HTH_MarR-typ"/>
</dbReference>
<dbReference type="GO" id="GO:0003700">
    <property type="term" value="F:DNA-binding transcription factor activity"/>
    <property type="evidence" value="ECO:0007669"/>
    <property type="project" value="InterPro"/>
</dbReference>
<sequence>MTSPGQNQPADIAELSENLRNVLKLMVREIRRDAERRDNGLSLLQSALLGCVDEHPGIGVAELARMQHVRSPTMSGQVKALEAAGLLARTAPDPDDRRRSGLVLSETGQAHLQALRTQRLDWLSQRIARLSPAQMTALAAAIEPLALIARP</sequence>
<feature type="domain" description="HTH marR-type" evidence="1">
    <location>
        <begin position="12"/>
        <end position="147"/>
    </location>
</feature>
<dbReference type="InterPro" id="IPR052526">
    <property type="entry name" value="HTH-type_Bedaq_tolerance"/>
</dbReference>
<dbReference type="Proteomes" id="UP000502415">
    <property type="component" value="Chromosome"/>
</dbReference>
<reference evidence="2 3" key="1">
    <citation type="submission" date="2020-04" db="EMBL/GenBank/DDBJ databases">
        <title>Genome sequencing of novel species.</title>
        <authorList>
            <person name="Heo J."/>
            <person name="Kim S.-J."/>
            <person name="Kim J.-S."/>
            <person name="Hong S.-B."/>
            <person name="Kwon S.-W."/>
        </authorList>
    </citation>
    <scope>NUCLEOTIDE SEQUENCE [LARGE SCALE GENOMIC DNA]</scope>
    <source>
        <strain evidence="2 3">GN2-R2</strain>
    </source>
</reference>
<dbReference type="AlphaFoldDB" id="A0A7Z2ZRA2"/>
<dbReference type="InterPro" id="IPR036390">
    <property type="entry name" value="WH_DNA-bd_sf"/>
</dbReference>
<evidence type="ECO:0000259" key="1">
    <source>
        <dbReference type="PROSITE" id="PS50995"/>
    </source>
</evidence>
<protein>
    <submittedName>
        <fullName evidence="2">MarR family transcriptional regulator</fullName>
    </submittedName>
</protein>
<dbReference type="Pfam" id="PF12802">
    <property type="entry name" value="MarR_2"/>
    <property type="match status" value="1"/>
</dbReference>
<dbReference type="RefSeq" id="WP_169434142.1">
    <property type="nucleotide sequence ID" value="NZ_CP051685.1"/>
</dbReference>
<dbReference type="PANTHER" id="PTHR39515">
    <property type="entry name" value="CONSERVED PROTEIN"/>
    <property type="match status" value="1"/>
</dbReference>
<dbReference type="SUPFAM" id="SSF46785">
    <property type="entry name" value="Winged helix' DNA-binding domain"/>
    <property type="match status" value="1"/>
</dbReference>
<dbReference type="PANTHER" id="PTHR39515:SF2">
    <property type="entry name" value="HTH-TYPE TRANSCRIPTIONAL REGULATOR RV0880"/>
    <property type="match status" value="1"/>
</dbReference>
<dbReference type="PROSITE" id="PS50995">
    <property type="entry name" value="HTH_MARR_2"/>
    <property type="match status" value="1"/>
</dbReference>
<evidence type="ECO:0000313" key="2">
    <source>
        <dbReference type="EMBL" id="QJD99245.1"/>
    </source>
</evidence>
<organism evidence="2 3">
    <name type="scientific">Massilia forsythiae</name>
    <dbReference type="NCBI Taxonomy" id="2728020"/>
    <lineage>
        <taxon>Bacteria</taxon>
        <taxon>Pseudomonadati</taxon>
        <taxon>Pseudomonadota</taxon>
        <taxon>Betaproteobacteria</taxon>
        <taxon>Burkholderiales</taxon>
        <taxon>Oxalobacteraceae</taxon>
        <taxon>Telluria group</taxon>
        <taxon>Massilia</taxon>
    </lineage>
</organism>
<evidence type="ECO:0000313" key="3">
    <source>
        <dbReference type="Proteomes" id="UP000502415"/>
    </source>
</evidence>
<dbReference type="KEGG" id="mfy:HH212_03690"/>
<proteinExistence type="predicted"/>
<dbReference type="InterPro" id="IPR036388">
    <property type="entry name" value="WH-like_DNA-bd_sf"/>
</dbReference>
<name>A0A7Z2ZRA2_9BURK</name>
<keyword evidence="3" id="KW-1185">Reference proteome</keyword>
<dbReference type="Gene3D" id="1.10.10.10">
    <property type="entry name" value="Winged helix-like DNA-binding domain superfamily/Winged helix DNA-binding domain"/>
    <property type="match status" value="1"/>
</dbReference>
<dbReference type="SMART" id="SM00347">
    <property type="entry name" value="HTH_MARR"/>
    <property type="match status" value="1"/>
</dbReference>
<dbReference type="EMBL" id="CP051685">
    <property type="protein sequence ID" value="QJD99245.1"/>
    <property type="molecule type" value="Genomic_DNA"/>
</dbReference>